<proteinExistence type="predicted"/>
<evidence type="ECO:0000313" key="6">
    <source>
        <dbReference type="Proteomes" id="UP001199469"/>
    </source>
</evidence>
<gene>
    <name evidence="5" type="primary">ssb</name>
    <name evidence="5" type="ORF">LQ327_33445</name>
</gene>
<accession>A0ABS8PJ66</accession>
<keyword evidence="1 2" id="KW-0238">DNA-binding</keyword>
<dbReference type="SUPFAM" id="SSF50249">
    <property type="entry name" value="Nucleic acid-binding proteins"/>
    <property type="match status" value="1"/>
</dbReference>
<dbReference type="RefSeq" id="WP_230741102.1">
    <property type="nucleotide sequence ID" value="NZ_JAJNDB010000014.1"/>
</dbReference>
<dbReference type="InterPro" id="IPR011344">
    <property type="entry name" value="ssDNA-bd"/>
</dbReference>
<evidence type="ECO:0000256" key="4">
    <source>
        <dbReference type="SAM" id="MobiDB-lite"/>
    </source>
</evidence>
<dbReference type="CDD" id="cd04496">
    <property type="entry name" value="SSB_OBF"/>
    <property type="match status" value="1"/>
</dbReference>
<evidence type="ECO:0000256" key="1">
    <source>
        <dbReference type="ARBA" id="ARBA00023125"/>
    </source>
</evidence>
<feature type="compositionally biased region" description="Acidic residues" evidence="4">
    <location>
        <begin position="179"/>
        <end position="189"/>
    </location>
</feature>
<dbReference type="GO" id="GO:0003677">
    <property type="term" value="F:DNA binding"/>
    <property type="evidence" value="ECO:0007669"/>
    <property type="project" value="UniProtKB-KW"/>
</dbReference>
<dbReference type="NCBIfam" id="TIGR00621">
    <property type="entry name" value="ssb"/>
    <property type="match status" value="1"/>
</dbReference>
<reference evidence="5 6" key="1">
    <citation type="submission" date="2021-11" db="EMBL/GenBank/DDBJ databases">
        <title>Draft genome sequence of Actinomycetospora sp. SF1 isolated from the rhizosphere soil.</title>
        <authorList>
            <person name="Duangmal K."/>
            <person name="Chantavorakit T."/>
        </authorList>
    </citation>
    <scope>NUCLEOTIDE SEQUENCE [LARGE SCALE GENOMIC DNA]</scope>
    <source>
        <strain evidence="5 6">TBRC 5722</strain>
    </source>
</reference>
<dbReference type="Proteomes" id="UP001199469">
    <property type="component" value="Unassembled WGS sequence"/>
</dbReference>
<organism evidence="5 6">
    <name type="scientific">Actinomycetospora endophytica</name>
    <dbReference type="NCBI Taxonomy" id="2291215"/>
    <lineage>
        <taxon>Bacteria</taxon>
        <taxon>Bacillati</taxon>
        <taxon>Actinomycetota</taxon>
        <taxon>Actinomycetes</taxon>
        <taxon>Pseudonocardiales</taxon>
        <taxon>Pseudonocardiaceae</taxon>
        <taxon>Actinomycetospora</taxon>
    </lineage>
</organism>
<evidence type="ECO:0000256" key="3">
    <source>
        <dbReference type="RuleBase" id="RU000524"/>
    </source>
</evidence>
<dbReference type="EMBL" id="JAJNDB010000014">
    <property type="protein sequence ID" value="MCD2198282.1"/>
    <property type="molecule type" value="Genomic_DNA"/>
</dbReference>
<dbReference type="InterPro" id="IPR012340">
    <property type="entry name" value="NA-bd_OB-fold"/>
</dbReference>
<dbReference type="InterPro" id="IPR000424">
    <property type="entry name" value="Primosome_PriB/ssb"/>
</dbReference>
<dbReference type="PROSITE" id="PS50935">
    <property type="entry name" value="SSB"/>
    <property type="match status" value="1"/>
</dbReference>
<evidence type="ECO:0000313" key="5">
    <source>
        <dbReference type="EMBL" id="MCD2198282.1"/>
    </source>
</evidence>
<dbReference type="Pfam" id="PF00436">
    <property type="entry name" value="SSB"/>
    <property type="match status" value="1"/>
</dbReference>
<name>A0ABS8PJ66_9PSEU</name>
<comment type="caution">
    <text evidence="5">The sequence shown here is derived from an EMBL/GenBank/DDBJ whole genome shotgun (WGS) entry which is preliminary data.</text>
</comment>
<evidence type="ECO:0000256" key="2">
    <source>
        <dbReference type="PROSITE-ProRule" id="PRU00252"/>
    </source>
</evidence>
<dbReference type="Gene3D" id="2.40.50.140">
    <property type="entry name" value="Nucleic acid-binding proteins"/>
    <property type="match status" value="1"/>
</dbReference>
<sequence length="189" mass="19847">MNETWVTVVGNVASDVSWRRTANGSEVANFRLMSTERRYDAESGSWEDGNRVAVSVACWRRLSENVRTCVTKGDPVVVYGRLHVREYELDGVRRTSTDIEARSVGLDLARVSAKVVPSKPGGSDRPVADVTGLAVVDTGAGSPERDEVFAGTAAASSIFGTSVAGAQAEGDARPGGSDGGDDEPSVLAS</sequence>
<keyword evidence="6" id="KW-1185">Reference proteome</keyword>
<feature type="region of interest" description="Disordered" evidence="4">
    <location>
        <begin position="165"/>
        <end position="189"/>
    </location>
</feature>
<protein>
    <recommendedName>
        <fullName evidence="3">Single-stranded DNA-binding protein</fullName>
    </recommendedName>
</protein>